<protein>
    <submittedName>
        <fullName evidence="1">Uncharacterized protein</fullName>
    </submittedName>
</protein>
<organism evidence="1">
    <name type="scientific">Anguilla anguilla</name>
    <name type="common">European freshwater eel</name>
    <name type="synonym">Muraena anguilla</name>
    <dbReference type="NCBI Taxonomy" id="7936"/>
    <lineage>
        <taxon>Eukaryota</taxon>
        <taxon>Metazoa</taxon>
        <taxon>Chordata</taxon>
        <taxon>Craniata</taxon>
        <taxon>Vertebrata</taxon>
        <taxon>Euteleostomi</taxon>
        <taxon>Actinopterygii</taxon>
        <taxon>Neopterygii</taxon>
        <taxon>Teleostei</taxon>
        <taxon>Anguilliformes</taxon>
        <taxon>Anguillidae</taxon>
        <taxon>Anguilla</taxon>
    </lineage>
</organism>
<proteinExistence type="predicted"/>
<reference evidence="1" key="1">
    <citation type="submission" date="2014-11" db="EMBL/GenBank/DDBJ databases">
        <authorList>
            <person name="Amaro Gonzalez C."/>
        </authorList>
    </citation>
    <scope>NUCLEOTIDE SEQUENCE</scope>
</reference>
<evidence type="ECO:0000313" key="1">
    <source>
        <dbReference type="EMBL" id="JAI06357.1"/>
    </source>
</evidence>
<dbReference type="EMBL" id="GBXM01002221">
    <property type="protein sequence ID" value="JAI06357.1"/>
    <property type="molecule type" value="Transcribed_RNA"/>
</dbReference>
<dbReference type="AlphaFoldDB" id="A0A0E9XVD6"/>
<reference evidence="1" key="2">
    <citation type="journal article" date="2015" name="Fish Shellfish Immunol.">
        <title>Early steps in the European eel (Anguilla anguilla)-Vibrio vulnificus interaction in the gills: Role of the RtxA13 toxin.</title>
        <authorList>
            <person name="Callol A."/>
            <person name="Pajuelo D."/>
            <person name="Ebbesson L."/>
            <person name="Teles M."/>
            <person name="MacKenzie S."/>
            <person name="Amaro C."/>
        </authorList>
    </citation>
    <scope>NUCLEOTIDE SEQUENCE</scope>
</reference>
<name>A0A0E9XVD6_ANGAN</name>
<sequence length="153" mass="17409">MDHSISVGHVGSVCHGGLPRLANYSVNLSLDLLMYIRVFHHVEQGPAQCGRGGLSSSKKQVQSTHDQVELVKASLWVMHVAFYLSKEGVNIVSWGRRVPVLFMLLQLPSHKCREVFVMSEDFIVWSREKINHSWKSFVELSPYGTLQLKCFRQ</sequence>
<accession>A0A0E9XVD6</accession>